<dbReference type="CDD" id="cd00143">
    <property type="entry name" value="PP2Cc"/>
    <property type="match status" value="1"/>
</dbReference>
<dbReference type="Proteomes" id="UP000072421">
    <property type="component" value="Chromosome"/>
</dbReference>
<accession>A0A127P585</accession>
<name>A0A127P585_9BURK</name>
<feature type="domain" description="PPM-type phosphatase" evidence="1">
    <location>
        <begin position="15"/>
        <end position="263"/>
    </location>
</feature>
<dbReference type="SUPFAM" id="SSF81606">
    <property type="entry name" value="PP2C-like"/>
    <property type="match status" value="1"/>
</dbReference>
<dbReference type="InterPro" id="IPR001932">
    <property type="entry name" value="PPM-type_phosphatase-like_dom"/>
</dbReference>
<reference evidence="2 3" key="1">
    <citation type="submission" date="2015-11" db="EMBL/GenBank/DDBJ databases">
        <title>Exploring the genomic traits of fungus-feeding bacterial genus Collimonas.</title>
        <authorList>
            <person name="Song C."/>
            <person name="Schmidt R."/>
            <person name="de Jager V."/>
            <person name="Krzyzanowska D."/>
            <person name="Jongedijk E."/>
            <person name="Cankar K."/>
            <person name="Beekwilder J."/>
            <person name="van Veen A."/>
            <person name="de Boer W."/>
            <person name="van Veen J.A."/>
            <person name="Garbeva P."/>
        </authorList>
    </citation>
    <scope>NUCLEOTIDE SEQUENCE [LARGE SCALE GENOMIC DNA]</scope>
    <source>
        <strain evidence="2 3">Ter6</strain>
    </source>
</reference>
<dbReference type="RefSeq" id="WP_061538318.1">
    <property type="nucleotide sequence ID" value="NZ_CP013232.1"/>
</dbReference>
<dbReference type="Pfam" id="PF13672">
    <property type="entry name" value="PP2C_2"/>
    <property type="match status" value="1"/>
</dbReference>
<dbReference type="SMART" id="SM00332">
    <property type="entry name" value="PP2Cc"/>
    <property type="match status" value="1"/>
</dbReference>
<evidence type="ECO:0000313" key="2">
    <source>
        <dbReference type="EMBL" id="AMO92907.1"/>
    </source>
</evidence>
<dbReference type="EMBL" id="CP013232">
    <property type="protein sequence ID" value="AMO92907.1"/>
    <property type="molecule type" value="Genomic_DNA"/>
</dbReference>
<dbReference type="InterPro" id="IPR036457">
    <property type="entry name" value="PPM-type-like_dom_sf"/>
</dbReference>
<dbReference type="Gene3D" id="3.60.40.10">
    <property type="entry name" value="PPM-type phosphatase domain"/>
    <property type="match status" value="1"/>
</dbReference>
<gene>
    <name evidence="2" type="ORF">CFter6_0176</name>
</gene>
<organism evidence="2">
    <name type="scientific">Collimonas fungivorans</name>
    <dbReference type="NCBI Taxonomy" id="158899"/>
    <lineage>
        <taxon>Bacteria</taxon>
        <taxon>Pseudomonadati</taxon>
        <taxon>Pseudomonadota</taxon>
        <taxon>Betaproteobacteria</taxon>
        <taxon>Burkholderiales</taxon>
        <taxon>Oxalobacteraceae</taxon>
        <taxon>Collimonas</taxon>
    </lineage>
</organism>
<sequence length="272" mass="29534">MPEQSLLAEMAVPVALSLAQLSHAGGRQVNQDSWGSVLQEDLACVIVADGVGGQYGGEIASNIVVHSIMEMFVEEASFGPRALQSYIEHAVAQLNRRQAQIPRLKDMSSTVAVLLVDQANRCALWGHMGDTRVYLFRRNKLLSATKDHSLIQQFVDAGHCSPEQLRRHPRRSILSAAVGVEGSAPAEVIQNAVRIQDGDAFLICSDGFWEWISEAEMEQAASLAADQASSAQEWLDLMHAVVKKNGSASNIPLDNCTAFTIRVAEPRSSASR</sequence>
<protein>
    <submittedName>
        <fullName evidence="2">Phosphatase 2C family protein</fullName>
    </submittedName>
</protein>
<dbReference type="SMART" id="SM00331">
    <property type="entry name" value="PP2C_SIG"/>
    <property type="match status" value="1"/>
</dbReference>
<dbReference type="PROSITE" id="PS51746">
    <property type="entry name" value="PPM_2"/>
    <property type="match status" value="1"/>
</dbReference>
<dbReference type="PATRIC" id="fig|158899.10.peg.173"/>
<evidence type="ECO:0000259" key="1">
    <source>
        <dbReference type="PROSITE" id="PS51746"/>
    </source>
</evidence>
<dbReference type="OrthoDB" id="9801841at2"/>
<proteinExistence type="predicted"/>
<evidence type="ECO:0000313" key="3">
    <source>
        <dbReference type="Proteomes" id="UP000072421"/>
    </source>
</evidence>
<dbReference type="AlphaFoldDB" id="A0A127P585"/>